<evidence type="ECO:0000313" key="3">
    <source>
        <dbReference type="Proteomes" id="UP000054270"/>
    </source>
</evidence>
<dbReference type="Proteomes" id="UP000054270">
    <property type="component" value="Unassembled WGS sequence"/>
</dbReference>
<protein>
    <submittedName>
        <fullName evidence="2">Uncharacterized protein</fullName>
    </submittedName>
</protein>
<sequence>MTCFRPIISCELLSGSSGGDLRNVNEEQKASKPTAGVATGPAASTRTSFTEDAGNFKFGITSIVARCFEYGEDSHSVDPTSSSTEVDLGVPIQYGCKANGKQSRTFQGAVTAMERECCSVTKTEKAEQLSSSTRGLEVSESEAMGWMCYIVVITLTAVLV</sequence>
<reference evidence="3" key="1">
    <citation type="submission" date="2014-04" db="EMBL/GenBank/DDBJ databases">
        <title>Evolutionary Origins and Diversification of the Mycorrhizal Mutualists.</title>
        <authorList>
            <consortium name="DOE Joint Genome Institute"/>
            <consortium name="Mycorrhizal Genomics Consortium"/>
            <person name="Kohler A."/>
            <person name="Kuo A."/>
            <person name="Nagy L.G."/>
            <person name="Floudas D."/>
            <person name="Copeland A."/>
            <person name="Barry K.W."/>
            <person name="Cichocki N."/>
            <person name="Veneault-Fourrey C."/>
            <person name="LaButti K."/>
            <person name="Lindquist E.A."/>
            <person name="Lipzen A."/>
            <person name="Lundell T."/>
            <person name="Morin E."/>
            <person name="Murat C."/>
            <person name="Riley R."/>
            <person name="Ohm R."/>
            <person name="Sun H."/>
            <person name="Tunlid A."/>
            <person name="Henrissat B."/>
            <person name="Grigoriev I.V."/>
            <person name="Hibbett D.S."/>
            <person name="Martin F."/>
        </authorList>
    </citation>
    <scope>NUCLEOTIDE SEQUENCE [LARGE SCALE GENOMIC DNA]</scope>
    <source>
        <strain evidence="3">FD-334 SS-4</strain>
    </source>
</reference>
<feature type="region of interest" description="Disordered" evidence="1">
    <location>
        <begin position="21"/>
        <end position="46"/>
    </location>
</feature>
<keyword evidence="3" id="KW-1185">Reference proteome</keyword>
<evidence type="ECO:0000313" key="2">
    <source>
        <dbReference type="EMBL" id="KJA21878.1"/>
    </source>
</evidence>
<evidence type="ECO:0000256" key="1">
    <source>
        <dbReference type="SAM" id="MobiDB-lite"/>
    </source>
</evidence>
<proteinExistence type="predicted"/>
<name>A0A0D2ME77_HYPSF</name>
<gene>
    <name evidence="2" type="ORF">HYPSUDRAFT_55202</name>
</gene>
<dbReference type="AlphaFoldDB" id="A0A0D2ME77"/>
<accession>A0A0D2ME77</accession>
<organism evidence="2 3">
    <name type="scientific">Hypholoma sublateritium (strain FD-334 SS-4)</name>
    <dbReference type="NCBI Taxonomy" id="945553"/>
    <lineage>
        <taxon>Eukaryota</taxon>
        <taxon>Fungi</taxon>
        <taxon>Dikarya</taxon>
        <taxon>Basidiomycota</taxon>
        <taxon>Agaricomycotina</taxon>
        <taxon>Agaricomycetes</taxon>
        <taxon>Agaricomycetidae</taxon>
        <taxon>Agaricales</taxon>
        <taxon>Agaricineae</taxon>
        <taxon>Strophariaceae</taxon>
        <taxon>Hypholoma</taxon>
    </lineage>
</organism>
<dbReference type="EMBL" id="KN817554">
    <property type="protein sequence ID" value="KJA21878.1"/>
    <property type="molecule type" value="Genomic_DNA"/>
</dbReference>